<dbReference type="Pfam" id="PF00015">
    <property type="entry name" value="MCPsignal"/>
    <property type="match status" value="1"/>
</dbReference>
<keyword evidence="6 10" id="KW-0472">Membrane</keyword>
<evidence type="ECO:0000259" key="12">
    <source>
        <dbReference type="PROSITE" id="PS50885"/>
    </source>
</evidence>
<sequence length="685" mass="74027">MKKLKFSFKAKLLIYSLLLSLIPILFIGFFVNNNVSDTTEEAYIRSSEREIKQVDNAISMYFESIRENAKLLATNPTVKSADNSITSYAAVDETAGDSIEMTPSQNGTKEKSIYEVFSQFGKTHPTAAYVYMGTSAGGYIQYPEGPTTQGFDPRERPWFTKAAEKPGEVTMTSAYAATGQEGIIVSNVVTIEQNGQQIGVLGLDVSLEGLTSIIKDIKIGKNGYVILTQSDGTILANPQNPKLNFKPISELKVPELQDLKKDGTFEAEINGKDYMLNTVSSDNEGWKYIAVIEKSELSAAADDIRGALLLIGAIVAVAAVLVSIYMSLRITGDINKISSLSLAMSKGDFTQRVTIKANDEIGEMAQNYNIMANSLKEVITKIAGETQQLSATSEELAAGSIENQKASNQISESIQSVAAGTDEQNDAMEDAVEIINEVTKHVEDVSVSMMNVSNSINHSAEAAKQGSDVVDKTVQQMNEIDKNVSSSAEKISELNEKSNKISQMSLMIQSISEQTNLLALNAAIEAARAGDHGKGFAVVADEVRKLAEQSSQSALQINDIIIDIQDGIHESMKLVDKGSSSAKEGLLLINESGVAFGEIKESVMAVSTDISEVGSAMEKMKNRIMEVVSHIENVAKTSVDVNEHSQNVAASSQQMSASMEDVSYAAQELAKMAIDLEEVISQFKL</sequence>
<keyword evidence="5 10" id="KW-1133">Transmembrane helix</keyword>
<dbReference type="PROSITE" id="PS50885">
    <property type="entry name" value="HAMP"/>
    <property type="match status" value="1"/>
</dbReference>
<dbReference type="Pfam" id="PF02743">
    <property type="entry name" value="dCache_1"/>
    <property type="match status" value="1"/>
</dbReference>
<evidence type="ECO:0000256" key="2">
    <source>
        <dbReference type="ARBA" id="ARBA00022475"/>
    </source>
</evidence>
<name>A0A372LQA9_9BACI</name>
<keyword evidence="3" id="KW-0145">Chemotaxis</keyword>
<dbReference type="GO" id="GO:0005886">
    <property type="term" value="C:plasma membrane"/>
    <property type="evidence" value="ECO:0007669"/>
    <property type="project" value="UniProtKB-SubCell"/>
</dbReference>
<comment type="caution">
    <text evidence="13">The sequence shown here is derived from an EMBL/GenBank/DDBJ whole genome shotgun (WGS) entry which is preliminary data.</text>
</comment>
<dbReference type="Gene3D" id="3.30.450.20">
    <property type="entry name" value="PAS domain"/>
    <property type="match status" value="2"/>
</dbReference>
<evidence type="ECO:0000256" key="5">
    <source>
        <dbReference type="ARBA" id="ARBA00022989"/>
    </source>
</evidence>
<dbReference type="CDD" id="cd12912">
    <property type="entry name" value="PDC2_MCP_like"/>
    <property type="match status" value="1"/>
</dbReference>
<dbReference type="Proteomes" id="UP000264541">
    <property type="component" value="Unassembled WGS sequence"/>
</dbReference>
<protein>
    <submittedName>
        <fullName evidence="13">Methyl-accepting chemotaxis protein</fullName>
    </submittedName>
</protein>
<dbReference type="InterPro" id="IPR004089">
    <property type="entry name" value="MCPsignal_dom"/>
</dbReference>
<feature type="domain" description="Methyl-accepting transducer" evidence="11">
    <location>
        <begin position="399"/>
        <end position="635"/>
    </location>
</feature>
<feature type="domain" description="HAMP" evidence="12">
    <location>
        <begin position="328"/>
        <end position="380"/>
    </location>
</feature>
<dbReference type="SMART" id="SM00283">
    <property type="entry name" value="MA"/>
    <property type="match status" value="1"/>
</dbReference>
<dbReference type="Gene3D" id="1.10.287.950">
    <property type="entry name" value="Methyl-accepting chemotaxis protein"/>
    <property type="match status" value="1"/>
</dbReference>
<dbReference type="PANTHER" id="PTHR32089:SF112">
    <property type="entry name" value="LYSOZYME-LIKE PROTEIN-RELATED"/>
    <property type="match status" value="1"/>
</dbReference>
<dbReference type="CDD" id="cd06225">
    <property type="entry name" value="HAMP"/>
    <property type="match status" value="1"/>
</dbReference>
<reference evidence="13 14" key="1">
    <citation type="submission" date="2018-08" db="EMBL/GenBank/DDBJ databases">
        <title>Bacillus chawlae sp. nov., Bacillus glennii sp. nov., and Bacillus saganii sp. nov. Isolated from the Vehicle Assembly Building at Kennedy Space Center where the Viking Spacecraft were Assembled.</title>
        <authorList>
            <person name="Seuylemezian A."/>
            <person name="Vaishampayan P."/>
        </authorList>
    </citation>
    <scope>NUCLEOTIDE SEQUENCE [LARGE SCALE GENOMIC DNA]</scope>
    <source>
        <strain evidence="13 14">V47-23a</strain>
    </source>
</reference>
<dbReference type="InterPro" id="IPR003660">
    <property type="entry name" value="HAMP_dom"/>
</dbReference>
<evidence type="ECO:0000256" key="10">
    <source>
        <dbReference type="SAM" id="Phobius"/>
    </source>
</evidence>
<evidence type="ECO:0000256" key="9">
    <source>
        <dbReference type="PROSITE-ProRule" id="PRU00284"/>
    </source>
</evidence>
<dbReference type="InterPro" id="IPR004090">
    <property type="entry name" value="Chemotax_Me-accpt_rcpt"/>
</dbReference>
<dbReference type="SUPFAM" id="SSF58104">
    <property type="entry name" value="Methyl-accepting chemotaxis protein (MCP) signaling domain"/>
    <property type="match status" value="1"/>
</dbReference>
<dbReference type="PROSITE" id="PS50111">
    <property type="entry name" value="CHEMOTAXIS_TRANSDUC_2"/>
    <property type="match status" value="1"/>
</dbReference>
<dbReference type="InterPro" id="IPR029151">
    <property type="entry name" value="Sensor-like_sf"/>
</dbReference>
<proteinExistence type="inferred from homology"/>
<comment type="similarity">
    <text evidence="8">Belongs to the methyl-accepting chemotaxis (MCP) protein family.</text>
</comment>
<evidence type="ECO:0000256" key="1">
    <source>
        <dbReference type="ARBA" id="ARBA00004651"/>
    </source>
</evidence>
<dbReference type="GO" id="GO:0006935">
    <property type="term" value="P:chemotaxis"/>
    <property type="evidence" value="ECO:0007669"/>
    <property type="project" value="UniProtKB-KW"/>
</dbReference>
<keyword evidence="7 9" id="KW-0807">Transducer</keyword>
<feature type="transmembrane region" description="Helical" evidence="10">
    <location>
        <begin position="307"/>
        <end position="328"/>
    </location>
</feature>
<dbReference type="EMBL" id="QVTE01000030">
    <property type="protein sequence ID" value="RFU68979.1"/>
    <property type="molecule type" value="Genomic_DNA"/>
</dbReference>
<evidence type="ECO:0000256" key="8">
    <source>
        <dbReference type="ARBA" id="ARBA00029447"/>
    </source>
</evidence>
<dbReference type="AlphaFoldDB" id="A0A372LQA9"/>
<dbReference type="GO" id="GO:0004888">
    <property type="term" value="F:transmembrane signaling receptor activity"/>
    <property type="evidence" value="ECO:0007669"/>
    <property type="project" value="InterPro"/>
</dbReference>
<evidence type="ECO:0000256" key="3">
    <source>
        <dbReference type="ARBA" id="ARBA00022500"/>
    </source>
</evidence>
<dbReference type="Gene3D" id="1.10.8.500">
    <property type="entry name" value="HAMP domain in histidine kinase"/>
    <property type="match status" value="1"/>
</dbReference>
<evidence type="ECO:0000256" key="7">
    <source>
        <dbReference type="ARBA" id="ARBA00023224"/>
    </source>
</evidence>
<dbReference type="OrthoDB" id="9760371at2"/>
<feature type="transmembrane region" description="Helical" evidence="10">
    <location>
        <begin position="12"/>
        <end position="31"/>
    </location>
</feature>
<dbReference type="InterPro" id="IPR033479">
    <property type="entry name" value="dCache_1"/>
</dbReference>
<evidence type="ECO:0000313" key="14">
    <source>
        <dbReference type="Proteomes" id="UP000264541"/>
    </source>
</evidence>
<keyword evidence="4 10" id="KW-0812">Transmembrane</keyword>
<organism evidence="13 14">
    <name type="scientific">Peribacillus saganii</name>
    <dbReference type="NCBI Taxonomy" id="2303992"/>
    <lineage>
        <taxon>Bacteria</taxon>
        <taxon>Bacillati</taxon>
        <taxon>Bacillota</taxon>
        <taxon>Bacilli</taxon>
        <taxon>Bacillales</taxon>
        <taxon>Bacillaceae</taxon>
        <taxon>Peribacillus</taxon>
    </lineage>
</organism>
<keyword evidence="2" id="KW-1003">Cell membrane</keyword>
<dbReference type="RefSeq" id="WP_117326769.1">
    <property type="nucleotide sequence ID" value="NZ_QVTE01000030.1"/>
</dbReference>
<dbReference type="PANTHER" id="PTHR32089">
    <property type="entry name" value="METHYL-ACCEPTING CHEMOTAXIS PROTEIN MCPB"/>
    <property type="match status" value="1"/>
</dbReference>
<gene>
    <name evidence="13" type="ORF">D0469_10880</name>
</gene>
<dbReference type="SUPFAM" id="SSF103190">
    <property type="entry name" value="Sensory domain-like"/>
    <property type="match status" value="1"/>
</dbReference>
<evidence type="ECO:0000313" key="13">
    <source>
        <dbReference type="EMBL" id="RFU68979.1"/>
    </source>
</evidence>
<comment type="subcellular location">
    <subcellularLocation>
        <location evidence="1">Cell membrane</location>
        <topology evidence="1">Multi-pass membrane protein</topology>
    </subcellularLocation>
</comment>
<evidence type="ECO:0000256" key="4">
    <source>
        <dbReference type="ARBA" id="ARBA00022692"/>
    </source>
</evidence>
<accession>A0A372LQA9</accession>
<dbReference type="GO" id="GO:0007165">
    <property type="term" value="P:signal transduction"/>
    <property type="evidence" value="ECO:0007669"/>
    <property type="project" value="UniProtKB-KW"/>
</dbReference>
<dbReference type="Pfam" id="PF00672">
    <property type="entry name" value="HAMP"/>
    <property type="match status" value="1"/>
</dbReference>
<keyword evidence="14" id="KW-1185">Reference proteome</keyword>
<evidence type="ECO:0000259" key="11">
    <source>
        <dbReference type="PROSITE" id="PS50111"/>
    </source>
</evidence>
<dbReference type="SMART" id="SM00304">
    <property type="entry name" value="HAMP"/>
    <property type="match status" value="1"/>
</dbReference>
<dbReference type="PRINTS" id="PR00260">
    <property type="entry name" value="CHEMTRNSDUCR"/>
</dbReference>
<evidence type="ECO:0000256" key="6">
    <source>
        <dbReference type="ARBA" id="ARBA00023136"/>
    </source>
</evidence>